<evidence type="ECO:0000313" key="1">
    <source>
        <dbReference type="EMBL" id="CAE1328804.1"/>
    </source>
</evidence>
<dbReference type="Proteomes" id="UP000597762">
    <property type="component" value="Unassembled WGS sequence"/>
</dbReference>
<evidence type="ECO:0000313" key="2">
    <source>
        <dbReference type="Proteomes" id="UP000597762"/>
    </source>
</evidence>
<proteinExistence type="predicted"/>
<sequence length="239" mass="26710">MFARQDRKNRSHMEVLQYGRPNAGLVSPEEAQKYQMVHIGLGVYIHSDQYFEVIRKKNDGQAMVRILMNFFFSKDQMKGGTLSERGCGRMLDPLLTKAIVMWVQKTQESNCSPVTLRQAMYRKLSYHKWRAKKEHVLHSFSLKNNPISTATVKEETDEDNFVDPPSVSAATSQNAVSVAALNNFNGPAPPLTSSPVTTNLQTSSFFSSFLITICGCITPTLSKVLSNLLLFTAGLKKPS</sequence>
<accession>A0A812ESE4</accession>
<dbReference type="EMBL" id="CAHIKZ030005539">
    <property type="protein sequence ID" value="CAE1328804.1"/>
    <property type="molecule type" value="Genomic_DNA"/>
</dbReference>
<protein>
    <submittedName>
        <fullName evidence="1">Uncharacterized protein</fullName>
    </submittedName>
</protein>
<dbReference type="AlphaFoldDB" id="A0A812ESE4"/>
<organism evidence="1 2">
    <name type="scientific">Acanthosepion pharaonis</name>
    <name type="common">Pharaoh cuttlefish</name>
    <name type="synonym">Sepia pharaonis</name>
    <dbReference type="NCBI Taxonomy" id="158019"/>
    <lineage>
        <taxon>Eukaryota</taxon>
        <taxon>Metazoa</taxon>
        <taxon>Spiralia</taxon>
        <taxon>Lophotrochozoa</taxon>
        <taxon>Mollusca</taxon>
        <taxon>Cephalopoda</taxon>
        <taxon>Coleoidea</taxon>
        <taxon>Decapodiformes</taxon>
        <taxon>Sepiida</taxon>
        <taxon>Sepiina</taxon>
        <taxon>Sepiidae</taxon>
        <taxon>Acanthosepion</taxon>
    </lineage>
</organism>
<comment type="caution">
    <text evidence="1">The sequence shown here is derived from an EMBL/GenBank/DDBJ whole genome shotgun (WGS) entry which is preliminary data.</text>
</comment>
<gene>
    <name evidence="1" type="ORF">SPHA_78420</name>
</gene>
<reference evidence="1" key="1">
    <citation type="submission" date="2021-01" db="EMBL/GenBank/DDBJ databases">
        <authorList>
            <person name="Li R."/>
            <person name="Bekaert M."/>
        </authorList>
    </citation>
    <scope>NUCLEOTIDE SEQUENCE</scope>
    <source>
        <strain evidence="1">Farmed</strain>
    </source>
</reference>
<dbReference type="OrthoDB" id="10299195at2759"/>
<keyword evidence="2" id="KW-1185">Reference proteome</keyword>
<dbReference type="Gene3D" id="1.10.10.2590">
    <property type="entry name" value="BEN domain"/>
    <property type="match status" value="1"/>
</dbReference>
<name>A0A812ESE4_ACAPH</name>